<dbReference type="AlphaFoldDB" id="A0A7D5VA40"/>
<feature type="transmembrane region" description="Helical" evidence="1">
    <location>
        <begin position="41"/>
        <end position="58"/>
    </location>
</feature>
<evidence type="ECO:0008006" key="4">
    <source>
        <dbReference type="Google" id="ProtNLM"/>
    </source>
</evidence>
<proteinExistence type="predicted"/>
<dbReference type="EMBL" id="CP058952">
    <property type="protein sequence ID" value="QLI81778.1"/>
    <property type="molecule type" value="Genomic_DNA"/>
</dbReference>
<evidence type="ECO:0000313" key="3">
    <source>
        <dbReference type="Proteomes" id="UP000510822"/>
    </source>
</evidence>
<protein>
    <recommendedName>
        <fullName evidence="4">PH domain-containing protein</fullName>
    </recommendedName>
</protein>
<name>A0A7D5VA40_9NEIS</name>
<evidence type="ECO:0000256" key="1">
    <source>
        <dbReference type="SAM" id="Phobius"/>
    </source>
</evidence>
<keyword evidence="1" id="KW-1133">Transmembrane helix</keyword>
<evidence type="ECO:0000313" key="2">
    <source>
        <dbReference type="EMBL" id="QLI81778.1"/>
    </source>
</evidence>
<dbReference type="Proteomes" id="UP000510822">
    <property type="component" value="Chromosome"/>
</dbReference>
<reference evidence="2 3" key="1">
    <citation type="journal article" date="2016" name="Int. J. Syst. Evol. Microbiol.">
        <title>Chitinibacter fontanus sp. nov., isolated from a spring.</title>
        <authorList>
            <person name="Sheu S.Y."/>
            <person name="Li Y.S."/>
            <person name="Young C.C."/>
            <person name="Chen W.M."/>
        </authorList>
    </citation>
    <scope>NUCLEOTIDE SEQUENCE [LARGE SCALE GENOMIC DNA]</scope>
    <source>
        <strain evidence="2 3">STM-7</strain>
    </source>
</reference>
<keyword evidence="1" id="KW-0472">Membrane</keyword>
<keyword evidence="1" id="KW-0812">Transmembrane</keyword>
<accession>A0A7D5VA40</accession>
<keyword evidence="3" id="KW-1185">Reference proteome</keyword>
<sequence>MVDKVIRITQIAPPKSALILGLECLFLLPAVTLLAYALFGMWGAVISFVLHALLLYVARNHRYHLANPITISIDDDAVWSSIGHATLWQIEKKDIESVEKIELTSFFRLQNEMLILHTKNNGSFSISSSDYYDPPIFQTLNTALSCRKVSSVAPVSSASSDACHRLQI</sequence>
<dbReference type="RefSeq" id="WP_180305886.1">
    <property type="nucleotide sequence ID" value="NZ_CP058952.1"/>
</dbReference>
<gene>
    <name evidence="2" type="ORF">HZU75_09655</name>
</gene>
<organism evidence="2 3">
    <name type="scientific">Chitinibacter fontanus</name>
    <dbReference type="NCBI Taxonomy" id="1737446"/>
    <lineage>
        <taxon>Bacteria</taxon>
        <taxon>Pseudomonadati</taxon>
        <taxon>Pseudomonadota</taxon>
        <taxon>Betaproteobacteria</taxon>
        <taxon>Neisseriales</taxon>
        <taxon>Chitinibacteraceae</taxon>
        <taxon>Chitinibacter</taxon>
    </lineage>
</organism>
<dbReference type="KEGG" id="cfon:HZU75_09655"/>